<sequence length="173" mass="19988">MGNIEYTKKLISLIIATDFNFKDVKRLADIYTKGDEIERETIRKEIVDTRSSLKIISLSEGLAELAYNEKKHEYIEIALTLQSIEDFSLDPRENIVYLSVIWFVMEYLKVDKTKLFDDVVKISSNKAAVYLQEFYGTPPEMKSIKTMGLKAVVKNSKIIFELKAPPWLRNAKV</sequence>
<keyword evidence="2" id="KW-1185">Reference proteome</keyword>
<gene>
    <name evidence="1" type="ORF">EPI11_18080</name>
</gene>
<evidence type="ECO:0000313" key="2">
    <source>
        <dbReference type="Proteomes" id="UP000287527"/>
    </source>
</evidence>
<dbReference type="AlphaFoldDB" id="A0A444GLE6"/>
<protein>
    <submittedName>
        <fullName evidence="1">Uncharacterized protein</fullName>
    </submittedName>
</protein>
<organism evidence="1 2">
    <name type="scientific">Flavobacterium cerinum</name>
    <dbReference type="NCBI Taxonomy" id="2502784"/>
    <lineage>
        <taxon>Bacteria</taxon>
        <taxon>Pseudomonadati</taxon>
        <taxon>Bacteroidota</taxon>
        <taxon>Flavobacteriia</taxon>
        <taxon>Flavobacteriales</taxon>
        <taxon>Flavobacteriaceae</taxon>
        <taxon>Flavobacterium</taxon>
    </lineage>
</organism>
<evidence type="ECO:0000313" key="1">
    <source>
        <dbReference type="EMBL" id="RWW91792.1"/>
    </source>
</evidence>
<name>A0A444GLE6_9FLAO</name>
<reference evidence="1 2" key="1">
    <citation type="submission" date="2019-01" db="EMBL/GenBank/DDBJ databases">
        <title>Flavobacterium sp. nov.,isolated from freshwater.</title>
        <authorList>
            <person name="Zhang R."/>
            <person name="Du Z.-J."/>
        </authorList>
    </citation>
    <scope>NUCLEOTIDE SEQUENCE [LARGE SCALE GENOMIC DNA]</scope>
    <source>
        <strain evidence="1 2">1E403</strain>
    </source>
</reference>
<dbReference type="OrthoDB" id="5956371at2"/>
<dbReference type="Proteomes" id="UP000287527">
    <property type="component" value="Unassembled WGS sequence"/>
</dbReference>
<proteinExistence type="predicted"/>
<comment type="caution">
    <text evidence="1">The sequence shown here is derived from an EMBL/GenBank/DDBJ whole genome shotgun (WGS) entry which is preliminary data.</text>
</comment>
<dbReference type="EMBL" id="SBII01000017">
    <property type="protein sequence ID" value="RWW91792.1"/>
    <property type="molecule type" value="Genomic_DNA"/>
</dbReference>
<accession>A0A444GLE6</accession>
<dbReference type="RefSeq" id="WP_128391400.1">
    <property type="nucleotide sequence ID" value="NZ_SBII01000017.1"/>
</dbReference>